<reference evidence="1" key="1">
    <citation type="submission" date="2020-04" db="EMBL/GenBank/DDBJ databases">
        <authorList>
            <person name="Alioto T."/>
            <person name="Alioto T."/>
            <person name="Gomez Garrido J."/>
        </authorList>
    </citation>
    <scope>NUCLEOTIDE SEQUENCE</scope>
    <source>
        <strain evidence="1">A484AB</strain>
    </source>
</reference>
<proteinExistence type="predicted"/>
<dbReference type="InterPro" id="IPR043502">
    <property type="entry name" value="DNA/RNA_pol_sf"/>
</dbReference>
<comment type="caution">
    <text evidence="1">The sequence shown here is derived from an EMBL/GenBank/DDBJ whole genome shotgun (WGS) entry which is preliminary data.</text>
</comment>
<dbReference type="Pfam" id="PF00078">
    <property type="entry name" value="RVT_1"/>
    <property type="match status" value="1"/>
</dbReference>
<dbReference type="PANTHER" id="PTHR46670">
    <property type="entry name" value="ENDO/EXONUCLEASE/PHOSPHATASE DOMAIN-CONTAINING PROTEIN"/>
    <property type="match status" value="1"/>
</dbReference>
<dbReference type="InterPro" id="IPR005135">
    <property type="entry name" value="Endo/exonuclease/phosphatase"/>
</dbReference>
<dbReference type="PANTHER" id="PTHR46670:SF3">
    <property type="entry name" value="ENDONUCLEASE_EXONUCLEASE_PHOSPHATASE DOMAIN-CONTAINING PROTEIN"/>
    <property type="match status" value="1"/>
</dbReference>
<dbReference type="Proteomes" id="UP001152795">
    <property type="component" value="Unassembled WGS sequence"/>
</dbReference>
<dbReference type="Pfam" id="PF03372">
    <property type="entry name" value="Exo_endo_phos"/>
    <property type="match status" value="1"/>
</dbReference>
<dbReference type="CDD" id="cd01650">
    <property type="entry name" value="RT_nLTR_like"/>
    <property type="match status" value="1"/>
</dbReference>
<dbReference type="AlphaFoldDB" id="A0A7D9L697"/>
<dbReference type="Gene3D" id="3.60.10.10">
    <property type="entry name" value="Endonuclease/exonuclease/phosphatase"/>
    <property type="match status" value="1"/>
</dbReference>
<dbReference type="OrthoDB" id="10067249at2759"/>
<dbReference type="SUPFAM" id="SSF56672">
    <property type="entry name" value="DNA/RNA polymerases"/>
    <property type="match status" value="1"/>
</dbReference>
<dbReference type="PROSITE" id="PS50878">
    <property type="entry name" value="RT_POL"/>
    <property type="match status" value="1"/>
</dbReference>
<dbReference type="GO" id="GO:0003824">
    <property type="term" value="F:catalytic activity"/>
    <property type="evidence" value="ECO:0007669"/>
    <property type="project" value="InterPro"/>
</dbReference>
<evidence type="ECO:0000313" key="1">
    <source>
        <dbReference type="EMBL" id="CAB4024523.1"/>
    </source>
</evidence>
<dbReference type="InterPro" id="IPR036691">
    <property type="entry name" value="Endo/exonu/phosph_ase_sf"/>
</dbReference>
<accession>A0A7D9L697</accession>
<gene>
    <name evidence="1" type="ORF">PACLA_8A042909</name>
</gene>
<dbReference type="SUPFAM" id="SSF56219">
    <property type="entry name" value="DNase I-like"/>
    <property type="match status" value="1"/>
</dbReference>
<organism evidence="1 2">
    <name type="scientific">Paramuricea clavata</name>
    <name type="common">Red gorgonian</name>
    <name type="synonym">Violescent sea-whip</name>
    <dbReference type="NCBI Taxonomy" id="317549"/>
    <lineage>
        <taxon>Eukaryota</taxon>
        <taxon>Metazoa</taxon>
        <taxon>Cnidaria</taxon>
        <taxon>Anthozoa</taxon>
        <taxon>Octocorallia</taxon>
        <taxon>Malacalcyonacea</taxon>
        <taxon>Plexauridae</taxon>
        <taxon>Paramuricea</taxon>
    </lineage>
</organism>
<protein>
    <submittedName>
        <fullName evidence="1">Uncharacterized protein</fullName>
    </submittedName>
</protein>
<dbReference type="EMBL" id="CACRXK020013079">
    <property type="protein sequence ID" value="CAB4024523.1"/>
    <property type="molecule type" value="Genomic_DNA"/>
</dbReference>
<sequence>MAASQGRMLSIFFVYLVLFLLNTQSKCKGAVFKRLFLRNIDGLLDDGCRAWSYLQFIQLRVGYKRELLPSKYGASLPVYKSTKHGMVCLSLPASLFVMDLTIYVDISRNPGPSQEFIHRQSMPSFSNSPRSCLDAHTAKQKLNYSIEMLSSSSVFQPFNDVVLNPPNISVNIPIRVTNRVSTRNYRRVGARNLVKVNISTDDCLSDKTRNIKKLHLSVLNARSINNKSLLIKDYVVEREIDILAITETWLKVGETSNYITRDICPKGYKFIHCPREYARGGGVGLLFKQNLKIKKLKTRSYQSFELMELLLNVNSSTYRIVVIYRPPLSSLNKVTYSAFLEEFTTLLEHISLASGKLIMVGDFNCHVDEGGSNALRFLELLQIFNLEQHVNVPTHSSGHTLDLIITRKDETIINNLKVFDAVISDHFVLHCNLDLAKPCNVKSDISYRKLGDIDTLKFRQNILSSELYTRPAPTLEERCDQYDSVLSTLLENHAPLRKKTVTIRPMAPWYNEDIKKQKIVRRCKERRWRKSGSQVDRQAYADQCILVKNTISEAKMEYYSSLVQDAGTDSGRVFQIINRFLHRKPEKLYPVFDSSTRLANQFAYFFNDKIFKIKQGLQTPSSGNTRVFSHLDNPKLTCCLDEFTYTTTEELSDILKKTKLKSCVLDPIPAKVLSSHIDVILPIVTDIVNSSLETSHVPSSFKKAALYPTLKKSVTDYEEFSNFRPISNLKFISKMTEKVVSLRLLHYLRSNGLEELYQSAYKQFHSCETALIRVQNDILREIDGNSGVILLLLDLSAAFDTVDHTILLQRMYSKFGIKGDALNWFRSYLSDRSQTVYVNGATSDSYDVFCGVPQGSVLGPILYLIYTSPIGDILRSHGMKFHLYADDTQIYVSFNYKDQNDLKQVKSCVEACLVDIMNWMSENKLKLNTDKTELLILSSKFRAEPIFPVLTVGSDIITPTPRARNIGVTFDKFLTMSIHINDICKCLRSSKANLLNEPRFNVNSYGGRAFYASSPRLWNKLPVSIRACTDISEFKSKLKTHMFKIAYDL</sequence>
<name>A0A7D9L697_PARCT</name>
<keyword evidence="2" id="KW-1185">Reference proteome</keyword>
<evidence type="ECO:0000313" key="2">
    <source>
        <dbReference type="Proteomes" id="UP001152795"/>
    </source>
</evidence>
<dbReference type="InterPro" id="IPR000477">
    <property type="entry name" value="RT_dom"/>
</dbReference>